<keyword evidence="10 15" id="KW-0472">Membrane</keyword>
<evidence type="ECO:0000256" key="10">
    <source>
        <dbReference type="ARBA" id="ARBA00023136"/>
    </source>
</evidence>
<comment type="activity regulation">
    <text evidence="15">Na(+) is not transported, but it plays an essential structural role and its presence is essential for fluoride channel function.</text>
</comment>
<evidence type="ECO:0000256" key="15">
    <source>
        <dbReference type="HAMAP-Rule" id="MF_00454"/>
    </source>
</evidence>
<evidence type="ECO:0000256" key="8">
    <source>
        <dbReference type="ARBA" id="ARBA00023053"/>
    </source>
</evidence>
<dbReference type="Pfam" id="PF02537">
    <property type="entry name" value="CRCB"/>
    <property type="match status" value="1"/>
</dbReference>
<evidence type="ECO:0000256" key="13">
    <source>
        <dbReference type="ARBA" id="ARBA00035585"/>
    </source>
</evidence>
<evidence type="ECO:0000313" key="17">
    <source>
        <dbReference type="Proteomes" id="UP000832097"/>
    </source>
</evidence>
<evidence type="ECO:0000256" key="4">
    <source>
        <dbReference type="ARBA" id="ARBA00022519"/>
    </source>
</evidence>
<evidence type="ECO:0000256" key="9">
    <source>
        <dbReference type="ARBA" id="ARBA00023065"/>
    </source>
</evidence>
<evidence type="ECO:0000256" key="7">
    <source>
        <dbReference type="ARBA" id="ARBA00022989"/>
    </source>
</evidence>
<feature type="transmembrane region" description="Helical" evidence="15">
    <location>
        <begin position="43"/>
        <end position="68"/>
    </location>
</feature>
<evidence type="ECO:0000256" key="12">
    <source>
        <dbReference type="ARBA" id="ARBA00035120"/>
    </source>
</evidence>
<organism evidence="16 17">
    <name type="scientific">Agromyces larvae</name>
    <dbReference type="NCBI Taxonomy" id="2929802"/>
    <lineage>
        <taxon>Bacteria</taxon>
        <taxon>Bacillati</taxon>
        <taxon>Actinomycetota</taxon>
        <taxon>Actinomycetes</taxon>
        <taxon>Micrococcales</taxon>
        <taxon>Microbacteriaceae</taxon>
        <taxon>Agromyces</taxon>
    </lineage>
</organism>
<keyword evidence="5 15" id="KW-0812">Transmembrane</keyword>
<keyword evidence="17" id="KW-1185">Reference proteome</keyword>
<gene>
    <name evidence="15" type="primary">fluC</name>
    <name evidence="15" type="synonym">crcB</name>
    <name evidence="16" type="ORF">MTO99_13840</name>
</gene>
<feature type="binding site" evidence="15">
    <location>
        <position position="90"/>
    </location>
    <ligand>
        <name>Na(+)</name>
        <dbReference type="ChEBI" id="CHEBI:29101"/>
        <note>structural</note>
    </ligand>
</feature>
<feature type="binding site" evidence="15">
    <location>
        <position position="93"/>
    </location>
    <ligand>
        <name>Na(+)</name>
        <dbReference type="ChEBI" id="CHEBI:29101"/>
        <note>structural</note>
    </ligand>
</feature>
<evidence type="ECO:0000256" key="1">
    <source>
        <dbReference type="ARBA" id="ARBA00004651"/>
    </source>
</evidence>
<feature type="transmembrane region" description="Helical" evidence="15">
    <location>
        <begin position="80"/>
        <end position="98"/>
    </location>
</feature>
<keyword evidence="8 15" id="KW-0915">Sodium</keyword>
<dbReference type="EMBL" id="CP094528">
    <property type="protein sequence ID" value="UOE43260.1"/>
    <property type="molecule type" value="Genomic_DNA"/>
</dbReference>
<evidence type="ECO:0000256" key="11">
    <source>
        <dbReference type="ARBA" id="ARBA00023303"/>
    </source>
</evidence>
<proteinExistence type="inferred from homology"/>
<feature type="transmembrane region" description="Helical" evidence="15">
    <location>
        <begin position="118"/>
        <end position="139"/>
    </location>
</feature>
<keyword evidence="3 15" id="KW-1003">Cell membrane</keyword>
<keyword evidence="6 15" id="KW-0479">Metal-binding</keyword>
<sequence length="147" mass="14733">MSLGNRPPHLQWRLIGLVALGGAIGTAARAGLGIAVTAALPGAVFPVTTFTVNLIGAFVLGVLLEALVLRGPDEGVRRSIRLFVGTGVLGGFTTYSAFSTDTARLLLAGETLIAAGYALGTVVLGGAASLGGILLARAAHRETGGAR</sequence>
<keyword evidence="11 15" id="KW-0407">Ion channel</keyword>
<dbReference type="RefSeq" id="WP_243554221.1">
    <property type="nucleotide sequence ID" value="NZ_CP094528.1"/>
</dbReference>
<feature type="transmembrane region" description="Helical" evidence="15">
    <location>
        <begin position="12"/>
        <end position="37"/>
    </location>
</feature>
<name>A0ABY4BVQ8_9MICO</name>
<comment type="catalytic activity">
    <reaction evidence="13">
        <text>fluoride(in) = fluoride(out)</text>
        <dbReference type="Rhea" id="RHEA:76159"/>
        <dbReference type="ChEBI" id="CHEBI:17051"/>
    </reaction>
    <physiologicalReaction direction="left-to-right" evidence="13">
        <dbReference type="Rhea" id="RHEA:76160"/>
    </physiologicalReaction>
</comment>
<evidence type="ECO:0000256" key="3">
    <source>
        <dbReference type="ARBA" id="ARBA00022475"/>
    </source>
</evidence>
<evidence type="ECO:0000256" key="5">
    <source>
        <dbReference type="ARBA" id="ARBA00022692"/>
    </source>
</evidence>
<dbReference type="Proteomes" id="UP000832097">
    <property type="component" value="Chromosome"/>
</dbReference>
<dbReference type="PANTHER" id="PTHR28259:SF18">
    <property type="entry name" value="FLUORIDE-SPECIFIC ION CHANNEL FLUC"/>
    <property type="match status" value="1"/>
</dbReference>
<protein>
    <recommendedName>
        <fullName evidence="15">Fluoride-specific ion channel FluC</fullName>
    </recommendedName>
</protein>
<evidence type="ECO:0000256" key="2">
    <source>
        <dbReference type="ARBA" id="ARBA00022448"/>
    </source>
</evidence>
<comment type="similarity">
    <text evidence="12 15">Belongs to the fluoride channel Fluc/FEX (TC 1.A.43) family.</text>
</comment>
<reference evidence="16 17" key="1">
    <citation type="submission" date="2022-03" db="EMBL/GenBank/DDBJ databases">
        <title>Mucilaginibacter sp. isolated from the gut of Protaetia brevitarsis seulensis larvae.</title>
        <authorList>
            <person name="Won M."/>
            <person name="Kim S.-J."/>
            <person name="Kwon S.-W."/>
        </authorList>
    </citation>
    <scope>NUCLEOTIDE SEQUENCE [LARGE SCALE GENOMIC DNA]</scope>
    <source>
        <strain evidence="16 17">CFWR-12</strain>
    </source>
</reference>
<dbReference type="HAMAP" id="MF_00454">
    <property type="entry name" value="FluC"/>
    <property type="match status" value="1"/>
</dbReference>
<keyword evidence="2 15" id="KW-0813">Transport</keyword>
<keyword evidence="7 15" id="KW-1133">Transmembrane helix</keyword>
<comment type="subcellular location">
    <subcellularLocation>
        <location evidence="1 15">Cell membrane</location>
        <topology evidence="1 15">Multi-pass membrane protein</topology>
    </subcellularLocation>
</comment>
<comment type="function">
    <text evidence="14 15">Fluoride-specific ion channel. Important for reducing fluoride concentration in the cell, thus reducing its toxicity.</text>
</comment>
<evidence type="ECO:0000313" key="16">
    <source>
        <dbReference type="EMBL" id="UOE43260.1"/>
    </source>
</evidence>
<keyword evidence="9 15" id="KW-0406">Ion transport</keyword>
<dbReference type="PANTHER" id="PTHR28259">
    <property type="entry name" value="FLUORIDE EXPORT PROTEIN 1-RELATED"/>
    <property type="match status" value="1"/>
</dbReference>
<keyword evidence="4" id="KW-0997">Cell inner membrane</keyword>
<evidence type="ECO:0000256" key="6">
    <source>
        <dbReference type="ARBA" id="ARBA00022723"/>
    </source>
</evidence>
<evidence type="ECO:0000256" key="14">
    <source>
        <dbReference type="ARBA" id="ARBA00049940"/>
    </source>
</evidence>
<dbReference type="InterPro" id="IPR003691">
    <property type="entry name" value="FluC"/>
</dbReference>
<accession>A0ABY4BVQ8</accession>